<feature type="compositionally biased region" description="Polar residues" evidence="1">
    <location>
        <begin position="581"/>
        <end position="590"/>
    </location>
</feature>
<feature type="region of interest" description="Disordered" evidence="1">
    <location>
        <begin position="576"/>
        <end position="612"/>
    </location>
</feature>
<accession>A0A9P6LUL6</accession>
<dbReference type="InterPro" id="IPR046496">
    <property type="entry name" value="DUF6589"/>
</dbReference>
<dbReference type="Pfam" id="PF20231">
    <property type="entry name" value="DUF6589"/>
    <property type="match status" value="1"/>
</dbReference>
<organism evidence="3 4">
    <name type="scientific">Modicella reniformis</name>
    <dbReference type="NCBI Taxonomy" id="1440133"/>
    <lineage>
        <taxon>Eukaryota</taxon>
        <taxon>Fungi</taxon>
        <taxon>Fungi incertae sedis</taxon>
        <taxon>Mucoromycota</taxon>
        <taxon>Mortierellomycotina</taxon>
        <taxon>Mortierellomycetes</taxon>
        <taxon>Mortierellales</taxon>
        <taxon>Mortierellaceae</taxon>
        <taxon>Modicella</taxon>
    </lineage>
</organism>
<evidence type="ECO:0000256" key="1">
    <source>
        <dbReference type="SAM" id="MobiDB-lite"/>
    </source>
</evidence>
<evidence type="ECO:0000259" key="2">
    <source>
        <dbReference type="Pfam" id="PF20231"/>
    </source>
</evidence>
<dbReference type="OrthoDB" id="2496395at2759"/>
<protein>
    <recommendedName>
        <fullName evidence="2">DUF6589 domain-containing protein</fullName>
    </recommendedName>
</protein>
<comment type="caution">
    <text evidence="3">The sequence shown here is derived from an EMBL/GenBank/DDBJ whole genome shotgun (WGS) entry which is preliminary data.</text>
</comment>
<dbReference type="AlphaFoldDB" id="A0A9P6LUL6"/>
<evidence type="ECO:0000313" key="3">
    <source>
        <dbReference type="EMBL" id="KAF9942261.1"/>
    </source>
</evidence>
<reference evidence="3" key="1">
    <citation type="journal article" date="2020" name="Fungal Divers.">
        <title>Resolving the Mortierellaceae phylogeny through synthesis of multi-gene phylogenetics and phylogenomics.</title>
        <authorList>
            <person name="Vandepol N."/>
            <person name="Liber J."/>
            <person name="Desiro A."/>
            <person name="Na H."/>
            <person name="Kennedy M."/>
            <person name="Barry K."/>
            <person name="Grigoriev I.V."/>
            <person name="Miller A.N."/>
            <person name="O'Donnell K."/>
            <person name="Stajich J.E."/>
            <person name="Bonito G."/>
        </authorList>
    </citation>
    <scope>NUCLEOTIDE SEQUENCE</scope>
    <source>
        <strain evidence="3">MES-2147</strain>
    </source>
</reference>
<keyword evidence="4" id="KW-1185">Reference proteome</keyword>
<gene>
    <name evidence="3" type="ORF">BGZ65_006496</name>
</gene>
<dbReference type="Proteomes" id="UP000749646">
    <property type="component" value="Unassembled WGS sequence"/>
</dbReference>
<evidence type="ECO:0000313" key="4">
    <source>
        <dbReference type="Proteomes" id="UP000749646"/>
    </source>
</evidence>
<feature type="domain" description="DUF6589" evidence="2">
    <location>
        <begin position="163"/>
        <end position="519"/>
    </location>
</feature>
<feature type="compositionally biased region" description="Acidic residues" evidence="1">
    <location>
        <begin position="591"/>
        <end position="612"/>
    </location>
</feature>
<dbReference type="EMBL" id="JAAAHW010009368">
    <property type="protein sequence ID" value="KAF9942261.1"/>
    <property type="molecule type" value="Genomic_DNA"/>
</dbReference>
<proteinExistence type="predicted"/>
<sequence>MNAWEKAFEDYDYEWLDASGKAAAGLVKKAVARELHFLNSLGLFRLRSRSITIRNIQKFSLKKIQKLLQLEASVLHTLLEGLTTINKTSTRDSDVMITTIASMLMIMSSSNSNKLQQIFCLYLYSSGASRKIIEVLAKVGLSVSYPSLTKSLESLTDDALSRHCRGPEPKINVLETNKTRVYSLPAMHIDQATVEGNLQILETITGGTLKLPETWFNGRKRVIVSGDLLVAAWVRAAKEMRWDDVTAHRRLEWAEPVAQLFHLQMNLGAMIFRHHYGCVATPGTLAYNASMLGRKRVSFDKPDFRATDELLRHTFDALALVAWQEVLGADDLDKFPDKYSKRTLYERTEAAVETLMERYMNPKNAHELNSESSRNAGLFLRDMLIYIELSAAIKAGDVGRIEEMIKWLTIVFHGGRTRNYANELLHLHCGLNYSWSADTKEAILSSWLVNTLGQENRWIATDLFQEHINRLVKVIYADKGSNSIWGESTKSISSIVCTLQHIKSMVEKEYDISYGGIHHQKVSATGDIKKIMRSIKENMIFSKEQQNLPRPSLVNPVKNLYVEGLVSLTSGKLQAFKSRNDPQTQKQESGQDQDQDQDQDQTQDQDQDQDEIEFDIEQYVLSTSEG</sequence>
<name>A0A9P6LUL6_9FUNG</name>